<keyword evidence="3" id="KW-1185">Reference proteome</keyword>
<protein>
    <submittedName>
        <fullName evidence="2">Uncharacterized protein</fullName>
    </submittedName>
</protein>
<feature type="region of interest" description="Disordered" evidence="1">
    <location>
        <begin position="1"/>
        <end position="49"/>
    </location>
</feature>
<reference evidence="2 3" key="1">
    <citation type="journal article" date="2019" name="Int. J. Syst. Evol. Microbiol.">
        <title>The Global Catalogue of Microorganisms (GCM) 10K type strain sequencing project: providing services to taxonomists for standard genome sequencing and annotation.</title>
        <authorList>
            <consortium name="The Broad Institute Genomics Platform"/>
            <consortium name="The Broad Institute Genome Sequencing Center for Infectious Disease"/>
            <person name="Wu L."/>
            <person name="Ma J."/>
        </authorList>
    </citation>
    <scope>NUCLEOTIDE SEQUENCE [LARGE SCALE GENOMIC DNA]</scope>
    <source>
        <strain evidence="2 3">JCM 16221</strain>
    </source>
</reference>
<feature type="compositionally biased region" description="Basic and acidic residues" evidence="1">
    <location>
        <begin position="8"/>
        <end position="30"/>
    </location>
</feature>
<sequence>MRLPLGHKHVEVPADRGGADPELFGHRSSGDRPPFQQQPRNRVTGPAVALRSRTGLTRRVTLGSGCGRLGRPDLFHNMNVTYFAATHQHAGRTT</sequence>
<evidence type="ECO:0000313" key="3">
    <source>
        <dbReference type="Proteomes" id="UP001501218"/>
    </source>
</evidence>
<dbReference type="Proteomes" id="UP001501218">
    <property type="component" value="Unassembled WGS sequence"/>
</dbReference>
<evidence type="ECO:0000313" key="2">
    <source>
        <dbReference type="EMBL" id="GAA2359053.1"/>
    </source>
</evidence>
<comment type="caution">
    <text evidence="2">The sequence shown here is derived from an EMBL/GenBank/DDBJ whole genome shotgun (WGS) entry which is preliminary data.</text>
</comment>
<organism evidence="2 3">
    <name type="scientific">Saccharopolyspora halophila</name>
    <dbReference type="NCBI Taxonomy" id="405551"/>
    <lineage>
        <taxon>Bacteria</taxon>
        <taxon>Bacillati</taxon>
        <taxon>Actinomycetota</taxon>
        <taxon>Actinomycetes</taxon>
        <taxon>Pseudonocardiales</taxon>
        <taxon>Pseudonocardiaceae</taxon>
        <taxon>Saccharopolyspora</taxon>
    </lineage>
</organism>
<name>A0ABN3GRT0_9PSEU</name>
<gene>
    <name evidence="2" type="ORF">GCM10009854_41980</name>
</gene>
<proteinExistence type="predicted"/>
<evidence type="ECO:0000256" key="1">
    <source>
        <dbReference type="SAM" id="MobiDB-lite"/>
    </source>
</evidence>
<dbReference type="EMBL" id="BAAARA010000021">
    <property type="protein sequence ID" value="GAA2359053.1"/>
    <property type="molecule type" value="Genomic_DNA"/>
</dbReference>
<accession>A0ABN3GRT0</accession>